<keyword evidence="5" id="KW-1003">Cell membrane</keyword>
<dbReference type="GO" id="GO:0036397">
    <property type="term" value="F:formate dehydrogenase (quinone) activity"/>
    <property type="evidence" value="ECO:0007669"/>
    <property type="project" value="TreeGrafter"/>
</dbReference>
<evidence type="ECO:0000256" key="12">
    <source>
        <dbReference type="ARBA" id="ARBA00023136"/>
    </source>
</evidence>
<dbReference type="GO" id="GO:0046872">
    <property type="term" value="F:metal ion binding"/>
    <property type="evidence" value="ECO:0007669"/>
    <property type="project" value="UniProtKB-KW"/>
</dbReference>
<keyword evidence="7 14" id="KW-0812">Transmembrane</keyword>
<dbReference type="GO" id="GO:0008863">
    <property type="term" value="F:formate dehydrogenase (NAD+) activity"/>
    <property type="evidence" value="ECO:0007669"/>
    <property type="project" value="InterPro"/>
</dbReference>
<dbReference type="PANTHER" id="PTHR30074">
    <property type="entry name" value="FORMATE DEHYDROGENASE, NITRATE-INDUCIBLE, CYTOCHROME B556 FDN SUBUNIT"/>
    <property type="match status" value="1"/>
</dbReference>
<dbReference type="SUPFAM" id="SSF81342">
    <property type="entry name" value="Transmembrane di-heme cytochromes"/>
    <property type="match status" value="1"/>
</dbReference>
<keyword evidence="8" id="KW-0479">Metal-binding</keyword>
<feature type="transmembrane region" description="Helical" evidence="14">
    <location>
        <begin position="195"/>
        <end position="216"/>
    </location>
</feature>
<feature type="transmembrane region" description="Helical" evidence="14">
    <location>
        <begin position="150"/>
        <end position="172"/>
    </location>
</feature>
<feature type="transmembrane region" description="Helical" evidence="14">
    <location>
        <begin position="109"/>
        <end position="129"/>
    </location>
</feature>
<comment type="subcellular location">
    <subcellularLocation>
        <location evidence="2">Cell membrane</location>
        <topology evidence="2">Multi-pass membrane protein</topology>
    </subcellularLocation>
</comment>
<organism evidence="17 18">
    <name type="scientific">Caenispirillum salinarum AK4</name>
    <dbReference type="NCBI Taxonomy" id="1238182"/>
    <lineage>
        <taxon>Bacteria</taxon>
        <taxon>Pseudomonadati</taxon>
        <taxon>Pseudomonadota</taxon>
        <taxon>Alphaproteobacteria</taxon>
        <taxon>Rhodospirillales</taxon>
        <taxon>Novispirillaceae</taxon>
        <taxon>Caenispirillum</taxon>
    </lineage>
</organism>
<accession>K9GU58</accession>
<comment type="cofactor">
    <cofactor evidence="1">
        <name>heme</name>
        <dbReference type="ChEBI" id="CHEBI:30413"/>
    </cofactor>
</comment>
<name>K9GU58_9PROT</name>
<dbReference type="PATRIC" id="fig|1238182.3.peg.2547"/>
<reference evidence="17 18" key="1">
    <citation type="journal article" date="2013" name="Genome Announc.">
        <title>Draft Genome Sequence of an Alphaproteobacterium, Caenispirillum salinarum AK4(T), Isolated from a Solar Saltern.</title>
        <authorList>
            <person name="Khatri I."/>
            <person name="Singh A."/>
            <person name="Korpole S."/>
            <person name="Pinnaka A.K."/>
            <person name="Subramanian S."/>
        </authorList>
    </citation>
    <scope>NUCLEOTIDE SEQUENCE [LARGE SCALE GENOMIC DNA]</scope>
    <source>
        <strain evidence="17 18">AK4</strain>
    </source>
</reference>
<comment type="caution">
    <text evidence="17">The sequence shown here is derived from an EMBL/GenBank/DDBJ whole genome shotgun (WGS) entry which is preliminary data.</text>
</comment>
<keyword evidence="18" id="KW-1185">Reference proteome</keyword>
<feature type="region of interest" description="Disordered" evidence="13">
    <location>
        <begin position="28"/>
        <end position="53"/>
    </location>
</feature>
<protein>
    <submittedName>
        <fullName evidence="17">Formate dehydrogenase-O, gamma subunit</fullName>
    </submittedName>
</protein>
<comment type="similarity">
    <text evidence="3">Belongs to the formate dehydrogenase gamma subunit family.</text>
</comment>
<keyword evidence="4" id="KW-0813">Transport</keyword>
<sequence length="369" mass="41006">MTLRRFLPMVLALVFLFGTLAPAAAQDVRPPGATAEAQQTEAGPPPGSAGQIIASPPDTMNYPYISGLWSDIVDGETGYVSIPDERAGRLIQTQGMEWLSWRNDELRRWSSYGVAAMLIALGGFFAVKGRIKVDSGLSGRLIQRFKPHEVIGHWVTAGSFLLLALTGIWLLYGRPLLLPVMGQDAYALSAEISKYMHNFGGFVFMAGLLYIFVMWVRHNIWDRYDWNWIRQAGGFLSKHSHPPADKFNFGQKTVFWMVVILGGLLSLSGLNLLMPFWFVDSIEAMQYAQIIHAALGMLMFAAILAHIYIGSVGMQAAFRAMSTGWVDLNWAREHHSVWVDKYLAGNNPERKGPKTPPPDEGHVEPKAAE</sequence>
<evidence type="ECO:0000256" key="6">
    <source>
        <dbReference type="ARBA" id="ARBA00022617"/>
    </source>
</evidence>
<dbReference type="OrthoDB" id="9790598at2"/>
<evidence type="ECO:0000313" key="18">
    <source>
        <dbReference type="Proteomes" id="UP000009881"/>
    </source>
</evidence>
<dbReference type="GO" id="GO:0009326">
    <property type="term" value="C:formate dehydrogenase complex"/>
    <property type="evidence" value="ECO:0007669"/>
    <property type="project" value="InterPro"/>
</dbReference>
<evidence type="ECO:0000256" key="5">
    <source>
        <dbReference type="ARBA" id="ARBA00022475"/>
    </source>
</evidence>
<feature type="compositionally biased region" description="Basic and acidic residues" evidence="13">
    <location>
        <begin position="348"/>
        <end position="369"/>
    </location>
</feature>
<dbReference type="Pfam" id="PF01292">
    <property type="entry name" value="Ni_hydr_CYTB"/>
    <property type="match status" value="1"/>
</dbReference>
<dbReference type="STRING" id="1238182.C882_0332"/>
<evidence type="ECO:0000256" key="2">
    <source>
        <dbReference type="ARBA" id="ARBA00004651"/>
    </source>
</evidence>
<dbReference type="GO" id="GO:0005886">
    <property type="term" value="C:plasma membrane"/>
    <property type="evidence" value="ECO:0007669"/>
    <property type="project" value="UniProtKB-SubCell"/>
</dbReference>
<feature type="signal peptide" evidence="15">
    <location>
        <begin position="1"/>
        <end position="25"/>
    </location>
</feature>
<evidence type="ECO:0000256" key="1">
    <source>
        <dbReference type="ARBA" id="ARBA00001971"/>
    </source>
</evidence>
<keyword evidence="12 14" id="KW-0472">Membrane</keyword>
<evidence type="ECO:0000256" key="7">
    <source>
        <dbReference type="ARBA" id="ARBA00022692"/>
    </source>
</evidence>
<dbReference type="NCBIfam" id="TIGR01583">
    <property type="entry name" value="formate-DH-gamm"/>
    <property type="match status" value="1"/>
</dbReference>
<feature type="chain" id="PRO_5003929613" evidence="15">
    <location>
        <begin position="26"/>
        <end position="369"/>
    </location>
</feature>
<dbReference type="InterPro" id="IPR051817">
    <property type="entry name" value="FDH_cytochrome_b556_subunit"/>
</dbReference>
<dbReference type="GO" id="GO:0009061">
    <property type="term" value="P:anaerobic respiration"/>
    <property type="evidence" value="ECO:0007669"/>
    <property type="project" value="TreeGrafter"/>
</dbReference>
<dbReference type="Proteomes" id="UP000009881">
    <property type="component" value="Unassembled WGS sequence"/>
</dbReference>
<dbReference type="GO" id="GO:0022904">
    <property type="term" value="P:respiratory electron transport chain"/>
    <property type="evidence" value="ECO:0007669"/>
    <property type="project" value="InterPro"/>
</dbReference>
<dbReference type="RefSeq" id="WP_009540991.1">
    <property type="nucleotide sequence ID" value="NZ_ANHY01000012.1"/>
</dbReference>
<dbReference type="PANTHER" id="PTHR30074:SF6">
    <property type="entry name" value="FORMATE DEHYDROGENASE GAMMA SUBUNIT"/>
    <property type="match status" value="1"/>
</dbReference>
<feature type="domain" description="Cytochrome b561 bacterial/Ni-hydrogenase" evidence="16">
    <location>
        <begin position="149"/>
        <end position="321"/>
    </location>
</feature>
<dbReference type="InterPro" id="IPR006471">
    <property type="entry name" value="Formate_DH_gsu"/>
</dbReference>
<feature type="transmembrane region" description="Helical" evidence="14">
    <location>
        <begin position="254"/>
        <end position="278"/>
    </location>
</feature>
<evidence type="ECO:0000256" key="3">
    <source>
        <dbReference type="ARBA" id="ARBA00010747"/>
    </source>
</evidence>
<gene>
    <name evidence="17" type="ORF">C882_0332</name>
</gene>
<feature type="transmembrane region" description="Helical" evidence="14">
    <location>
        <begin position="290"/>
        <end position="309"/>
    </location>
</feature>
<evidence type="ECO:0000259" key="16">
    <source>
        <dbReference type="Pfam" id="PF01292"/>
    </source>
</evidence>
<dbReference type="InterPro" id="IPR016174">
    <property type="entry name" value="Di-haem_cyt_TM"/>
</dbReference>
<evidence type="ECO:0000256" key="11">
    <source>
        <dbReference type="ARBA" id="ARBA00023004"/>
    </source>
</evidence>
<evidence type="ECO:0000256" key="13">
    <source>
        <dbReference type="SAM" id="MobiDB-lite"/>
    </source>
</evidence>
<dbReference type="EMBL" id="ANHY01000012">
    <property type="protein sequence ID" value="EKV29510.1"/>
    <property type="molecule type" value="Genomic_DNA"/>
</dbReference>
<dbReference type="AlphaFoldDB" id="K9GU58"/>
<evidence type="ECO:0000313" key="17">
    <source>
        <dbReference type="EMBL" id="EKV29510.1"/>
    </source>
</evidence>
<dbReference type="eggNOG" id="COG2864">
    <property type="taxonomic scope" value="Bacteria"/>
</dbReference>
<evidence type="ECO:0000256" key="9">
    <source>
        <dbReference type="ARBA" id="ARBA00022982"/>
    </source>
</evidence>
<evidence type="ECO:0000256" key="10">
    <source>
        <dbReference type="ARBA" id="ARBA00022989"/>
    </source>
</evidence>
<keyword evidence="15" id="KW-0732">Signal</keyword>
<evidence type="ECO:0000256" key="15">
    <source>
        <dbReference type="SAM" id="SignalP"/>
    </source>
</evidence>
<dbReference type="Gene3D" id="1.20.950.20">
    <property type="entry name" value="Transmembrane di-heme cytochromes, Chain C"/>
    <property type="match status" value="1"/>
</dbReference>
<keyword evidence="9" id="KW-0249">Electron transport</keyword>
<proteinExistence type="inferred from homology"/>
<dbReference type="InterPro" id="IPR011577">
    <property type="entry name" value="Cyt_b561_bac/Ni-Hgenase"/>
</dbReference>
<evidence type="ECO:0000256" key="14">
    <source>
        <dbReference type="SAM" id="Phobius"/>
    </source>
</evidence>
<keyword evidence="10 14" id="KW-1133">Transmembrane helix</keyword>
<dbReference type="GO" id="GO:0015944">
    <property type="term" value="P:formate oxidation"/>
    <property type="evidence" value="ECO:0007669"/>
    <property type="project" value="TreeGrafter"/>
</dbReference>
<keyword evidence="6" id="KW-0349">Heme</keyword>
<evidence type="ECO:0000256" key="4">
    <source>
        <dbReference type="ARBA" id="ARBA00022448"/>
    </source>
</evidence>
<feature type="region of interest" description="Disordered" evidence="13">
    <location>
        <begin position="345"/>
        <end position="369"/>
    </location>
</feature>
<dbReference type="GO" id="GO:0009055">
    <property type="term" value="F:electron transfer activity"/>
    <property type="evidence" value="ECO:0007669"/>
    <property type="project" value="InterPro"/>
</dbReference>
<evidence type="ECO:0000256" key="8">
    <source>
        <dbReference type="ARBA" id="ARBA00022723"/>
    </source>
</evidence>
<keyword evidence="11" id="KW-0408">Iron</keyword>